<dbReference type="AlphaFoldDB" id="I3DKA4"/>
<proteinExistence type="predicted"/>
<accession>I3DKA4</accession>
<dbReference type="RefSeq" id="WP_005758299.1">
    <property type="nucleotide sequence ID" value="NZ_AJSX01000003.1"/>
</dbReference>
<gene>
    <name evidence="1" type="ORF">HMPREF1052_2054</name>
</gene>
<name>I3DKA4_9PAST</name>
<evidence type="ECO:0000313" key="2">
    <source>
        <dbReference type="Proteomes" id="UP000006457"/>
    </source>
</evidence>
<dbReference type="PATRIC" id="fig|1095749.3.peg.18"/>
<reference evidence="1 2" key="1">
    <citation type="submission" date="2012-03" db="EMBL/GenBank/DDBJ databases">
        <authorList>
            <person name="Harkins D.M."/>
            <person name="Madupu R."/>
            <person name="Durkin A.S."/>
            <person name="Torralba M."/>
            <person name="Methe B."/>
            <person name="Sutton G.G."/>
            <person name="Nelson K.E."/>
        </authorList>
    </citation>
    <scope>NUCLEOTIDE SEQUENCE [LARGE SCALE GENOMIC DNA]</scope>
    <source>
        <strain evidence="1 2">CCUG 2042</strain>
    </source>
</reference>
<dbReference type="Proteomes" id="UP000006457">
    <property type="component" value="Unassembled WGS sequence"/>
</dbReference>
<dbReference type="EMBL" id="AJSX01000003">
    <property type="protein sequence ID" value="EIJ72147.1"/>
    <property type="molecule type" value="Genomic_DNA"/>
</dbReference>
<sequence>MQLFLDSGDEYQIKRGEDKRFQSYLRHAESEAYVAIGAKHDRFIDAFGDLMACELSVAELDSLNDLRDVINDLAFSTDDWFRQHDEYLTTL</sequence>
<evidence type="ECO:0000313" key="1">
    <source>
        <dbReference type="EMBL" id="EIJ72147.1"/>
    </source>
</evidence>
<protein>
    <submittedName>
        <fullName evidence="1">Uncharacterized protein</fullName>
    </submittedName>
</protein>
<comment type="caution">
    <text evidence="1">The sequence shown here is derived from an EMBL/GenBank/DDBJ whole genome shotgun (WGS) entry which is preliminary data.</text>
</comment>
<keyword evidence="2" id="KW-1185">Reference proteome</keyword>
<organism evidence="1 2">
    <name type="scientific">Pasteurella bettyae CCUG 2042</name>
    <dbReference type="NCBI Taxonomy" id="1095749"/>
    <lineage>
        <taxon>Bacteria</taxon>
        <taxon>Pseudomonadati</taxon>
        <taxon>Pseudomonadota</taxon>
        <taxon>Gammaproteobacteria</taxon>
        <taxon>Pasteurellales</taxon>
        <taxon>Pasteurellaceae</taxon>
        <taxon>Pasteurella</taxon>
    </lineage>
</organism>